<feature type="chain" id="PRO_5042899445" description="PEP-CTERM protein-sorting domain-containing protein" evidence="1">
    <location>
        <begin position="24"/>
        <end position="267"/>
    </location>
</feature>
<gene>
    <name evidence="2" type="ORF">RZN69_01700</name>
</gene>
<dbReference type="AlphaFoldDB" id="A0AAQ3LDC2"/>
<feature type="signal peptide" evidence="1">
    <location>
        <begin position="1"/>
        <end position="23"/>
    </location>
</feature>
<dbReference type="KEGG" id="puo:RZN69_01700"/>
<accession>A0AAQ3LDC2</accession>
<dbReference type="RefSeq" id="WP_317834269.1">
    <property type="nucleotide sequence ID" value="NZ_CP136920.1"/>
</dbReference>
<name>A0AAQ3LDC2_9BACT</name>
<evidence type="ECO:0008006" key="4">
    <source>
        <dbReference type="Google" id="ProtNLM"/>
    </source>
</evidence>
<proteinExistence type="predicted"/>
<evidence type="ECO:0000313" key="3">
    <source>
        <dbReference type="Proteomes" id="UP001304300"/>
    </source>
</evidence>
<evidence type="ECO:0000256" key="1">
    <source>
        <dbReference type="SAM" id="SignalP"/>
    </source>
</evidence>
<keyword evidence="1" id="KW-0732">Signal</keyword>
<dbReference type="EMBL" id="CP136920">
    <property type="protein sequence ID" value="WOO41785.1"/>
    <property type="molecule type" value="Genomic_DNA"/>
</dbReference>
<reference evidence="2 3" key="1">
    <citation type="submission" date="2023-10" db="EMBL/GenBank/DDBJ databases">
        <title>Rubellicoccus peritrichatus gen. nov., sp. nov., isolated from an algae of coral reef tank.</title>
        <authorList>
            <person name="Luo J."/>
        </authorList>
    </citation>
    <scope>NUCLEOTIDE SEQUENCE [LARGE SCALE GENOMIC DNA]</scope>
    <source>
        <strain evidence="2 3">CR14</strain>
    </source>
</reference>
<sequence>MNTKKCIPLILTSALLCSPFASGATLGSDNASATAYDGGWTDGTDGSITGPGAFGQWFLNADTTDIVHEVTSVSSLSSNAPNLDTGGRSFRMLGRQVGGDPNEATAFRFIDPAGLSVGQTFSIDIAVNFRNGFKGIDLRSSAVGDPTIFNFNIGGDDYVVNNAATGNGSIGNTYSDDTLFNVAFEQTSAGGGTWSITRSGGVTDFDTGTYTGVARSIKLYAGGTDGNNQDALFANNLLTVPEPAQVAFMLGFAALIGVSVRKYRVRH</sequence>
<protein>
    <recommendedName>
        <fullName evidence="4">PEP-CTERM protein-sorting domain-containing protein</fullName>
    </recommendedName>
</protein>
<keyword evidence="3" id="KW-1185">Reference proteome</keyword>
<evidence type="ECO:0000313" key="2">
    <source>
        <dbReference type="EMBL" id="WOO41785.1"/>
    </source>
</evidence>
<dbReference type="Proteomes" id="UP001304300">
    <property type="component" value="Chromosome"/>
</dbReference>
<organism evidence="2 3">
    <name type="scientific">Rubellicoccus peritrichatus</name>
    <dbReference type="NCBI Taxonomy" id="3080537"/>
    <lineage>
        <taxon>Bacteria</taxon>
        <taxon>Pseudomonadati</taxon>
        <taxon>Verrucomicrobiota</taxon>
        <taxon>Opitutia</taxon>
        <taxon>Puniceicoccales</taxon>
        <taxon>Cerasicoccaceae</taxon>
        <taxon>Rubellicoccus</taxon>
    </lineage>
</organism>